<dbReference type="Gene3D" id="1.20.5.1930">
    <property type="match status" value="1"/>
</dbReference>
<feature type="transmembrane region" description="Helical" evidence="9">
    <location>
        <begin position="141"/>
        <end position="157"/>
    </location>
</feature>
<evidence type="ECO:0000256" key="1">
    <source>
        <dbReference type="ARBA" id="ARBA00000085"/>
    </source>
</evidence>
<dbReference type="GO" id="GO:0046983">
    <property type="term" value="F:protein dimerization activity"/>
    <property type="evidence" value="ECO:0007669"/>
    <property type="project" value="InterPro"/>
</dbReference>
<dbReference type="InterPro" id="IPR050482">
    <property type="entry name" value="Sensor_HK_TwoCompSys"/>
</dbReference>
<feature type="domain" description="Histidine kinase/HSP90-like ATPase" evidence="10">
    <location>
        <begin position="302"/>
        <end position="394"/>
    </location>
</feature>
<protein>
    <recommendedName>
        <fullName evidence="2">histidine kinase</fullName>
        <ecNumber evidence="2">2.7.13.3</ecNumber>
    </recommendedName>
</protein>
<comment type="catalytic activity">
    <reaction evidence="1">
        <text>ATP + protein L-histidine = ADP + protein N-phospho-L-histidine.</text>
        <dbReference type="EC" id="2.7.13.3"/>
    </reaction>
</comment>
<dbReference type="SUPFAM" id="SSF55874">
    <property type="entry name" value="ATPase domain of HSP90 chaperone/DNA topoisomerase II/histidine kinase"/>
    <property type="match status" value="1"/>
</dbReference>
<proteinExistence type="predicted"/>
<dbReference type="Gene3D" id="3.30.565.10">
    <property type="entry name" value="Histidine kinase-like ATPase, C-terminal domain"/>
    <property type="match status" value="1"/>
</dbReference>
<organism evidence="11 12">
    <name type="scientific">Paenibacillus whitsoniae</name>
    <dbReference type="NCBI Taxonomy" id="2496558"/>
    <lineage>
        <taxon>Bacteria</taxon>
        <taxon>Bacillati</taxon>
        <taxon>Bacillota</taxon>
        <taxon>Bacilli</taxon>
        <taxon>Bacillales</taxon>
        <taxon>Paenibacillaceae</taxon>
        <taxon>Paenibacillus</taxon>
    </lineage>
</organism>
<dbReference type="OrthoDB" id="9781904at2"/>
<dbReference type="GO" id="GO:0000155">
    <property type="term" value="F:phosphorelay sensor kinase activity"/>
    <property type="evidence" value="ECO:0007669"/>
    <property type="project" value="InterPro"/>
</dbReference>
<evidence type="ECO:0000313" key="11">
    <source>
        <dbReference type="EMBL" id="RTE11152.1"/>
    </source>
</evidence>
<dbReference type="EMBL" id="RXHU01000012">
    <property type="protein sequence ID" value="RTE11152.1"/>
    <property type="molecule type" value="Genomic_DNA"/>
</dbReference>
<dbReference type="InterPro" id="IPR011712">
    <property type="entry name" value="Sig_transdc_His_kin_sub3_dim/P"/>
</dbReference>
<dbReference type="Proteomes" id="UP000276128">
    <property type="component" value="Unassembled WGS sequence"/>
</dbReference>
<dbReference type="GO" id="GO:0005524">
    <property type="term" value="F:ATP binding"/>
    <property type="evidence" value="ECO:0007669"/>
    <property type="project" value="UniProtKB-KW"/>
</dbReference>
<feature type="transmembrane region" description="Helical" evidence="9">
    <location>
        <begin position="20"/>
        <end position="36"/>
    </location>
</feature>
<evidence type="ECO:0000313" key="12">
    <source>
        <dbReference type="Proteomes" id="UP000276128"/>
    </source>
</evidence>
<feature type="transmembrane region" description="Helical" evidence="9">
    <location>
        <begin position="96"/>
        <end position="112"/>
    </location>
</feature>
<keyword evidence="5" id="KW-0547">Nucleotide-binding</keyword>
<evidence type="ECO:0000256" key="8">
    <source>
        <dbReference type="ARBA" id="ARBA00023012"/>
    </source>
</evidence>
<keyword evidence="9" id="KW-0812">Transmembrane</keyword>
<keyword evidence="9" id="KW-0472">Membrane</keyword>
<evidence type="ECO:0000256" key="5">
    <source>
        <dbReference type="ARBA" id="ARBA00022741"/>
    </source>
</evidence>
<dbReference type="PANTHER" id="PTHR24421">
    <property type="entry name" value="NITRATE/NITRITE SENSOR PROTEIN NARX-RELATED"/>
    <property type="match status" value="1"/>
</dbReference>
<evidence type="ECO:0000256" key="3">
    <source>
        <dbReference type="ARBA" id="ARBA00022553"/>
    </source>
</evidence>
<dbReference type="Pfam" id="PF07730">
    <property type="entry name" value="HisKA_3"/>
    <property type="match status" value="1"/>
</dbReference>
<evidence type="ECO:0000256" key="9">
    <source>
        <dbReference type="SAM" id="Phobius"/>
    </source>
</evidence>
<keyword evidence="9" id="KW-1133">Transmembrane helix</keyword>
<dbReference type="PANTHER" id="PTHR24421:SF10">
    <property type="entry name" value="NITRATE_NITRITE SENSOR PROTEIN NARQ"/>
    <property type="match status" value="1"/>
</dbReference>
<keyword evidence="4" id="KW-0808">Transferase</keyword>
<evidence type="ECO:0000256" key="2">
    <source>
        <dbReference type="ARBA" id="ARBA00012438"/>
    </source>
</evidence>
<feature type="transmembrane region" description="Helical" evidence="9">
    <location>
        <begin position="48"/>
        <end position="64"/>
    </location>
</feature>
<dbReference type="GO" id="GO:0016020">
    <property type="term" value="C:membrane"/>
    <property type="evidence" value="ECO:0007669"/>
    <property type="project" value="InterPro"/>
</dbReference>
<keyword evidence="12" id="KW-1185">Reference proteome</keyword>
<keyword evidence="7" id="KW-0067">ATP-binding</keyword>
<dbReference type="InterPro" id="IPR003594">
    <property type="entry name" value="HATPase_dom"/>
</dbReference>
<gene>
    <name evidence="11" type="ORF">EJQ19_03635</name>
</gene>
<dbReference type="CDD" id="cd16917">
    <property type="entry name" value="HATPase_UhpB-NarQ-NarX-like"/>
    <property type="match status" value="1"/>
</dbReference>
<comment type="caution">
    <text evidence="11">The sequence shown here is derived from an EMBL/GenBank/DDBJ whole genome shotgun (WGS) entry which is preliminary data.</text>
</comment>
<accession>A0A430JJF5</accession>
<keyword evidence="8" id="KW-0902">Two-component regulatory system</keyword>
<reference evidence="11 12" key="1">
    <citation type="submission" date="2018-12" db="EMBL/GenBank/DDBJ databases">
        <title>Bacillus ochoae sp. nov., Paenibacillus whitsoniae sp. nov., Paenibacillus spiritus sp. nov. Isolated from the Mars Exploration Rover during spacecraft assembly.</title>
        <authorList>
            <person name="Seuylemezian A."/>
            <person name="Vaishampayan P."/>
        </authorList>
    </citation>
    <scope>NUCLEOTIDE SEQUENCE [LARGE SCALE GENOMIC DNA]</scope>
    <source>
        <strain evidence="11 12">MER 54</strain>
    </source>
</reference>
<evidence type="ECO:0000259" key="10">
    <source>
        <dbReference type="SMART" id="SM00387"/>
    </source>
</evidence>
<dbReference type="Pfam" id="PF02518">
    <property type="entry name" value="HATPase_c"/>
    <property type="match status" value="1"/>
</dbReference>
<dbReference type="SMART" id="SM00387">
    <property type="entry name" value="HATPase_c"/>
    <property type="match status" value="1"/>
</dbReference>
<sequence>MRIPLLSTELISMSVKAFPFAGRLLIVAAILLFLLGGKRVFLGDALQISLHLLIWVSFTTVLFLPKAWRTLPRLTAAIALLLIESAVGYFWLRDTSFIYIGVIVLISTLLQVQMTRSAAPVILTLFVTGALYIRFGRADLFSALSFVLLAAALYLSIRSRLQRNETNARNRQHLIDLQAAYAQLQEASVKDMHYAVLEERTRIARDIHDAVGHSLTSLIVQMQAMRYMLSRDPAKAAETLDSMLAVTRQGLTDIRTSVHGLADDQSESGLLPVQVLLARTSAAASIRTELHAPIREDELDAVTSRLIFSVVQEALTNTVRHAEASEVQVRLEQHFNHWLLRIQDNGAADARRTFSEGFGLHMMRKRLEEHGGTLKCRVLEPVGFEVTAHIPFNEEDLPDDESINNNPSHARR</sequence>
<evidence type="ECO:0000256" key="4">
    <source>
        <dbReference type="ARBA" id="ARBA00022679"/>
    </source>
</evidence>
<evidence type="ECO:0000256" key="6">
    <source>
        <dbReference type="ARBA" id="ARBA00022777"/>
    </source>
</evidence>
<keyword evidence="6 11" id="KW-0418">Kinase</keyword>
<keyword evidence="3" id="KW-0597">Phosphoprotein</keyword>
<dbReference type="InterPro" id="IPR036890">
    <property type="entry name" value="HATPase_C_sf"/>
</dbReference>
<evidence type="ECO:0000256" key="7">
    <source>
        <dbReference type="ARBA" id="ARBA00022840"/>
    </source>
</evidence>
<name>A0A430JJF5_9BACL</name>
<dbReference type="AlphaFoldDB" id="A0A430JJF5"/>
<feature type="transmembrane region" description="Helical" evidence="9">
    <location>
        <begin position="119"/>
        <end position="135"/>
    </location>
</feature>
<dbReference type="EC" id="2.7.13.3" evidence="2"/>